<dbReference type="Proteomes" id="UP001521931">
    <property type="component" value="Unassembled WGS sequence"/>
</dbReference>
<gene>
    <name evidence="3" type="ORF">MHL29_12815</name>
</gene>
<sequence length="80" mass="8552">MSTSDQRDPADEQHTPRTADALAHSTATDVTSYLISGPVAFGLIGKGLDVWWGTGFLLPVGIAVGFALSLYVVWVRYGRA</sequence>
<evidence type="ECO:0000256" key="2">
    <source>
        <dbReference type="SAM" id="Phobius"/>
    </source>
</evidence>
<evidence type="ECO:0000313" key="4">
    <source>
        <dbReference type="Proteomes" id="UP001521931"/>
    </source>
</evidence>
<evidence type="ECO:0000256" key="1">
    <source>
        <dbReference type="SAM" id="MobiDB-lite"/>
    </source>
</evidence>
<name>A0ABS9Q4F8_9MICO</name>
<comment type="caution">
    <text evidence="3">The sequence shown here is derived from an EMBL/GenBank/DDBJ whole genome shotgun (WGS) entry which is preliminary data.</text>
</comment>
<reference evidence="3 4" key="1">
    <citation type="submission" date="2022-02" db="EMBL/GenBank/DDBJ databases">
        <title>Uncovering new skin microbiome diversity through culturing and metagenomics.</title>
        <authorList>
            <person name="Conlan S."/>
            <person name="Deming C."/>
            <person name="Nisc Comparative Sequencing Program N."/>
            <person name="Segre J.A."/>
        </authorList>
    </citation>
    <scope>NUCLEOTIDE SEQUENCE [LARGE SCALE GENOMIC DNA]</scope>
    <source>
        <strain evidence="3 4">ACRQZ</strain>
    </source>
</reference>
<dbReference type="EMBL" id="JAKRCV010000045">
    <property type="protein sequence ID" value="MCG7322759.1"/>
    <property type="molecule type" value="Genomic_DNA"/>
</dbReference>
<keyword evidence="2" id="KW-1133">Transmembrane helix</keyword>
<proteinExistence type="predicted"/>
<organism evidence="3 4">
    <name type="scientific">Arsenicicoccus bolidensis</name>
    <dbReference type="NCBI Taxonomy" id="229480"/>
    <lineage>
        <taxon>Bacteria</taxon>
        <taxon>Bacillati</taxon>
        <taxon>Actinomycetota</taxon>
        <taxon>Actinomycetes</taxon>
        <taxon>Micrococcales</taxon>
        <taxon>Intrasporangiaceae</taxon>
        <taxon>Arsenicicoccus</taxon>
    </lineage>
</organism>
<feature type="region of interest" description="Disordered" evidence="1">
    <location>
        <begin position="1"/>
        <end position="21"/>
    </location>
</feature>
<keyword evidence="4" id="KW-1185">Reference proteome</keyword>
<accession>A0ABS9Q4F8</accession>
<protein>
    <submittedName>
        <fullName evidence="3">AtpZ/AtpI family protein</fullName>
    </submittedName>
</protein>
<keyword evidence="2" id="KW-0812">Transmembrane</keyword>
<feature type="compositionally biased region" description="Basic and acidic residues" evidence="1">
    <location>
        <begin position="1"/>
        <end position="17"/>
    </location>
</feature>
<keyword evidence="2" id="KW-0472">Membrane</keyword>
<evidence type="ECO:0000313" key="3">
    <source>
        <dbReference type="EMBL" id="MCG7322759.1"/>
    </source>
</evidence>
<feature type="transmembrane region" description="Helical" evidence="2">
    <location>
        <begin position="50"/>
        <end position="74"/>
    </location>
</feature>
<dbReference type="RefSeq" id="WP_019285669.1">
    <property type="nucleotide sequence ID" value="NZ_DAMCVA010000107.1"/>
</dbReference>